<evidence type="ECO:0000256" key="8">
    <source>
        <dbReference type="ARBA" id="ARBA00033103"/>
    </source>
</evidence>
<reference evidence="11 12" key="1">
    <citation type="submission" date="2024-09" db="EMBL/GenBank/DDBJ databases">
        <title>Paenibacillus zeirhizospherea sp. nov., isolated from surface of the maize (Zea mays) roots in a horticulture field, Hungary.</title>
        <authorList>
            <person name="Marton D."/>
            <person name="Farkas M."/>
            <person name="Bedics A."/>
            <person name="Toth E."/>
            <person name="Tancsics A."/>
            <person name="Boka K."/>
            <person name="Maroti G."/>
            <person name="Kriszt B."/>
            <person name="Cserhati M."/>
        </authorList>
    </citation>
    <scope>NUCLEOTIDE SEQUENCE [LARGE SCALE GENOMIC DNA]</scope>
    <source>
        <strain evidence="11 12">KCTC 33519</strain>
    </source>
</reference>
<dbReference type="PROSITE" id="PS00329">
    <property type="entry name" value="HSP70_2"/>
    <property type="match status" value="1"/>
</dbReference>
<protein>
    <recommendedName>
        <fullName evidence="3">Chaperone protein DnaK</fullName>
    </recommendedName>
    <alternativeName>
        <fullName evidence="4">Chaperone protein dnaK</fullName>
    </alternativeName>
    <alternativeName>
        <fullName evidence="8">HSP70</fullName>
    </alternativeName>
    <alternativeName>
        <fullName evidence="7">Heat shock 70 kDa protein</fullName>
    </alternativeName>
    <alternativeName>
        <fullName evidence="6">Heat shock protein 70</fullName>
    </alternativeName>
</protein>
<dbReference type="PANTHER" id="PTHR30005">
    <property type="entry name" value="EXOPOLYPHOSPHATASE"/>
    <property type="match status" value="1"/>
</dbReference>
<sequence>MHSSIGIMDIGSNSIRLVIYEITDTGAFRIVREYKESARLSAKVGPDGRIEREAVLGITPLLRQFVSICEQNKVSRLRAGATAAIRNAVNSEEVVAWIAEETGLQVEVLSGEEEGNAGFLGVVNTMNVRDGMIIDIGGGSTEVTLFRERKRLGTFSFPFGAVNMNLHFGQENNDGIWDTPQIAKLEKYVQSALAEHPWITSNPGLPFIGLGGTMRTLAKISQRTRDYSLQVAHHYEMAADEVDRMFAHLPRLSNGQRKKIAGLSKDRADIIIPGLIILQTIFRAAKGASFLISGAGLRDGLFHELVRPDNPVLPDPLESSLRNVLEFGVPAAPAHLDRVLNYTLRLYGLLTGEVSLQDERVIRTAAMLYKAGTVLSYYHYTQHSVYWIMRAGLGGLSHREIVLAAIAADYHPKNRTERLLHAHKDILQPMDMQKVHRIGSLLQLGIALDRSETGLVDNLVPSFDNGSLHLRLHSREEPILELKAMENTAKDVQKAWDIILSWSVILSSNA</sequence>
<evidence type="ECO:0000256" key="2">
    <source>
        <dbReference type="ARBA" id="ARBA00007381"/>
    </source>
</evidence>
<dbReference type="Gene3D" id="3.30.420.150">
    <property type="entry name" value="Exopolyphosphatase. Domain 2"/>
    <property type="match status" value="1"/>
</dbReference>
<organism evidence="11 12">
    <name type="scientific">Paenibacillus enshidis</name>
    <dbReference type="NCBI Taxonomy" id="1458439"/>
    <lineage>
        <taxon>Bacteria</taxon>
        <taxon>Bacillati</taxon>
        <taxon>Bacillota</taxon>
        <taxon>Bacilli</taxon>
        <taxon>Bacillales</taxon>
        <taxon>Paenibacillaceae</taxon>
        <taxon>Paenibacillus</taxon>
    </lineage>
</organism>
<evidence type="ECO:0000256" key="5">
    <source>
        <dbReference type="ARBA" id="ARBA00023016"/>
    </source>
</evidence>
<dbReference type="Proteomes" id="UP001580346">
    <property type="component" value="Unassembled WGS sequence"/>
</dbReference>
<dbReference type="SUPFAM" id="SSF53067">
    <property type="entry name" value="Actin-like ATPase domain"/>
    <property type="match status" value="2"/>
</dbReference>
<evidence type="ECO:0000313" key="12">
    <source>
        <dbReference type="Proteomes" id="UP001580346"/>
    </source>
</evidence>
<evidence type="ECO:0000256" key="7">
    <source>
        <dbReference type="ARBA" id="ARBA00030945"/>
    </source>
</evidence>
<comment type="similarity">
    <text evidence="2">Belongs to the heat shock protein 70 family.</text>
</comment>
<evidence type="ECO:0000313" key="11">
    <source>
        <dbReference type="EMBL" id="MFB5267172.1"/>
    </source>
</evidence>
<evidence type="ECO:0000259" key="10">
    <source>
        <dbReference type="Pfam" id="PF21447"/>
    </source>
</evidence>
<dbReference type="PANTHER" id="PTHR30005:SF0">
    <property type="entry name" value="RETROGRADE REGULATION PROTEIN 2"/>
    <property type="match status" value="1"/>
</dbReference>
<evidence type="ECO:0000256" key="1">
    <source>
        <dbReference type="ARBA" id="ARBA00007125"/>
    </source>
</evidence>
<accession>A0ABV5ASJ8</accession>
<dbReference type="InterPro" id="IPR050273">
    <property type="entry name" value="GppA/Ppx_hydrolase"/>
</dbReference>
<evidence type="ECO:0000259" key="9">
    <source>
        <dbReference type="Pfam" id="PF02541"/>
    </source>
</evidence>
<dbReference type="Pfam" id="PF21447">
    <property type="entry name" value="Ppx-GppA_III"/>
    <property type="match status" value="1"/>
</dbReference>
<dbReference type="RefSeq" id="WP_375355140.1">
    <property type="nucleotide sequence ID" value="NZ_JBHHMI010000007.1"/>
</dbReference>
<dbReference type="InterPro" id="IPR003695">
    <property type="entry name" value="Ppx_GppA_N"/>
</dbReference>
<dbReference type="InterPro" id="IPR018181">
    <property type="entry name" value="Heat_shock_70_CS"/>
</dbReference>
<dbReference type="SUPFAM" id="SSF109604">
    <property type="entry name" value="HD-domain/PDEase-like"/>
    <property type="match status" value="1"/>
</dbReference>
<dbReference type="InterPro" id="IPR043129">
    <property type="entry name" value="ATPase_NBD"/>
</dbReference>
<evidence type="ECO:0000256" key="4">
    <source>
        <dbReference type="ARBA" id="ARBA00017249"/>
    </source>
</evidence>
<dbReference type="EMBL" id="JBHHMI010000007">
    <property type="protein sequence ID" value="MFB5267172.1"/>
    <property type="molecule type" value="Genomic_DNA"/>
</dbReference>
<comment type="similarity">
    <text evidence="1">Belongs to the GppA/Ppx family.</text>
</comment>
<keyword evidence="12" id="KW-1185">Reference proteome</keyword>
<proteinExistence type="inferred from homology"/>
<gene>
    <name evidence="11" type="ORF">ACE41H_10300</name>
</gene>
<evidence type="ECO:0000256" key="6">
    <source>
        <dbReference type="ARBA" id="ARBA00030019"/>
    </source>
</evidence>
<dbReference type="Gene3D" id="3.30.420.40">
    <property type="match status" value="1"/>
</dbReference>
<dbReference type="Pfam" id="PF02541">
    <property type="entry name" value="Ppx-GppA"/>
    <property type="match status" value="1"/>
</dbReference>
<evidence type="ECO:0000256" key="3">
    <source>
        <dbReference type="ARBA" id="ARBA00014415"/>
    </source>
</evidence>
<dbReference type="CDD" id="cd24052">
    <property type="entry name" value="ASKHA_NBD_HpPPX-GppA-like"/>
    <property type="match status" value="1"/>
</dbReference>
<feature type="domain" description="Ppx/GppA phosphatase C-terminal" evidence="10">
    <location>
        <begin position="357"/>
        <end position="456"/>
    </location>
</feature>
<keyword evidence="5" id="KW-0346">Stress response</keyword>
<dbReference type="Gene3D" id="1.10.3210.10">
    <property type="entry name" value="Hypothetical protein af1432"/>
    <property type="match status" value="1"/>
</dbReference>
<comment type="caution">
    <text evidence="11">The sequence shown here is derived from an EMBL/GenBank/DDBJ whole genome shotgun (WGS) entry which is preliminary data.</text>
</comment>
<name>A0ABV5ASJ8_9BACL</name>
<feature type="domain" description="Ppx/GppA phosphatase N-terminal" evidence="9">
    <location>
        <begin position="18"/>
        <end position="305"/>
    </location>
</feature>
<dbReference type="InterPro" id="IPR048950">
    <property type="entry name" value="Ppx_GppA_C"/>
</dbReference>